<gene>
    <name evidence="1" type="ORF">IE53DRAFT_321201</name>
</gene>
<accession>A0ACD0NNN7</accession>
<protein>
    <submittedName>
        <fullName evidence="1">Dolichyl-diphosphooligosaccharide-protein glycosyltransferase 48kDa subunit</fullName>
    </submittedName>
</protein>
<feature type="non-terminal residue" evidence="1">
    <location>
        <position position="1"/>
    </location>
</feature>
<organism evidence="1 2">
    <name type="scientific">Violaceomyces palustris</name>
    <dbReference type="NCBI Taxonomy" id="1673888"/>
    <lineage>
        <taxon>Eukaryota</taxon>
        <taxon>Fungi</taxon>
        <taxon>Dikarya</taxon>
        <taxon>Basidiomycota</taxon>
        <taxon>Ustilaginomycotina</taxon>
        <taxon>Ustilaginomycetes</taxon>
        <taxon>Violaceomycetales</taxon>
        <taxon>Violaceomycetaceae</taxon>
        <taxon>Violaceomyces</taxon>
    </lineage>
</organism>
<keyword evidence="2" id="KW-1185">Reference proteome</keyword>
<proteinExistence type="predicted"/>
<evidence type="ECO:0000313" key="2">
    <source>
        <dbReference type="Proteomes" id="UP000245626"/>
    </source>
</evidence>
<dbReference type="Proteomes" id="UP000245626">
    <property type="component" value="Unassembled WGS sequence"/>
</dbReference>
<dbReference type="EMBL" id="KZ820429">
    <property type="protein sequence ID" value="PWN47447.1"/>
    <property type="molecule type" value="Genomic_DNA"/>
</dbReference>
<reference evidence="1 2" key="1">
    <citation type="journal article" date="2018" name="Mol. Biol. Evol.">
        <title>Broad Genomic Sampling Reveals a Smut Pathogenic Ancestry of the Fungal Clade Ustilaginomycotina.</title>
        <authorList>
            <person name="Kijpornyongpan T."/>
            <person name="Mondo S.J."/>
            <person name="Barry K."/>
            <person name="Sandor L."/>
            <person name="Lee J."/>
            <person name="Lipzen A."/>
            <person name="Pangilinan J."/>
            <person name="LaButti K."/>
            <person name="Hainaut M."/>
            <person name="Henrissat B."/>
            <person name="Grigoriev I.V."/>
            <person name="Spatafora J.W."/>
            <person name="Aime M.C."/>
        </authorList>
    </citation>
    <scope>NUCLEOTIDE SEQUENCE [LARGE SCALE GENOMIC DNA]</scope>
    <source>
        <strain evidence="1 2">SA 807</strain>
    </source>
</reference>
<sequence>DLQVSLNMIDPFVTADLIATQGQGSTNTTYLAKVRVPDRHGVYSFVVDWKRRGWSYVQTKDTAPVRPFNHDEHPRFLSSSWPYVSGAFSTMVAFVLFVTLWSLVPGDQKLEAKKL</sequence>
<name>A0ACD0NNN7_9BASI</name>
<evidence type="ECO:0000313" key="1">
    <source>
        <dbReference type="EMBL" id="PWN47447.1"/>
    </source>
</evidence>